<organism evidence="1 2">
    <name type="scientific">Halogeometricum limi</name>
    <dbReference type="NCBI Taxonomy" id="555875"/>
    <lineage>
        <taxon>Archaea</taxon>
        <taxon>Methanobacteriati</taxon>
        <taxon>Methanobacteriota</taxon>
        <taxon>Stenosarchaea group</taxon>
        <taxon>Halobacteria</taxon>
        <taxon>Halobacteriales</taxon>
        <taxon>Haloferacaceae</taxon>
        <taxon>Halogeometricum</taxon>
    </lineage>
</organism>
<reference evidence="2" key="1">
    <citation type="submission" date="2016-10" db="EMBL/GenBank/DDBJ databases">
        <authorList>
            <person name="Varghese N."/>
            <person name="Submissions S."/>
        </authorList>
    </citation>
    <scope>NUCLEOTIDE SEQUENCE [LARGE SCALE GENOMIC DNA]</scope>
    <source>
        <strain evidence="2">CGMCC 1.8711</strain>
    </source>
</reference>
<protein>
    <submittedName>
        <fullName evidence="1">Uncharacterized protein</fullName>
    </submittedName>
</protein>
<dbReference type="EMBL" id="FOYS01000004">
    <property type="protein sequence ID" value="SFR61730.1"/>
    <property type="molecule type" value="Genomic_DNA"/>
</dbReference>
<accession>A0A1I6I5R8</accession>
<name>A0A1I6I5R8_9EURY</name>
<dbReference type="Proteomes" id="UP000243250">
    <property type="component" value="Unassembled WGS sequence"/>
</dbReference>
<evidence type="ECO:0000313" key="2">
    <source>
        <dbReference type="Proteomes" id="UP000243250"/>
    </source>
</evidence>
<proteinExistence type="predicted"/>
<keyword evidence="2" id="KW-1185">Reference proteome</keyword>
<dbReference type="AlphaFoldDB" id="A0A1I6I5R8"/>
<gene>
    <name evidence="1" type="ORF">SAMN04488124_2823</name>
</gene>
<evidence type="ECO:0000313" key="1">
    <source>
        <dbReference type="EMBL" id="SFR61730.1"/>
    </source>
</evidence>
<sequence length="80" mass="8950">MRLDSSEFDTTATALTPLPWYEPEKDSSSPSGIYIRHEDATYAVYLQPYCADSIFVNAESERDVYGRGGCVPPEVRPENS</sequence>